<dbReference type="InterPro" id="IPR006521">
    <property type="entry name" value="Tail_protein_I"/>
</dbReference>
<dbReference type="Pfam" id="PF09684">
    <property type="entry name" value="Tail_P2_I"/>
    <property type="match status" value="1"/>
</dbReference>
<evidence type="ECO:0000313" key="2">
    <source>
        <dbReference type="Proteomes" id="UP000242231"/>
    </source>
</evidence>
<dbReference type="OrthoDB" id="5674874at2"/>
<organism evidence="1 2">
    <name type="scientific">Oceanisphaera arctica</name>
    <dbReference type="NCBI Taxonomy" id="641510"/>
    <lineage>
        <taxon>Bacteria</taxon>
        <taxon>Pseudomonadati</taxon>
        <taxon>Pseudomonadota</taxon>
        <taxon>Gammaproteobacteria</taxon>
        <taxon>Aeromonadales</taxon>
        <taxon>Aeromonadaceae</taxon>
        <taxon>Oceanisphaera</taxon>
    </lineage>
</organism>
<dbReference type="EMBL" id="MPZM01000012">
    <property type="protein sequence ID" value="PPL16826.1"/>
    <property type="molecule type" value="Genomic_DNA"/>
</dbReference>
<reference evidence="2" key="1">
    <citation type="submission" date="2016-11" db="EMBL/GenBank/DDBJ databases">
        <authorList>
            <person name="Sisinthy S."/>
            <person name="Ara S."/>
            <person name="Gundlapally S.R."/>
        </authorList>
    </citation>
    <scope>NUCLEOTIDE SEQUENCE [LARGE SCALE GENOMIC DNA]</scope>
    <source>
        <strain evidence="2">V1-41</strain>
    </source>
</reference>
<proteinExistence type="predicted"/>
<name>A0A2P5TMW1_9GAMM</name>
<gene>
    <name evidence="1" type="ORF">UN63_07800</name>
</gene>
<evidence type="ECO:0000313" key="1">
    <source>
        <dbReference type="EMBL" id="PPL16826.1"/>
    </source>
</evidence>
<sequence length="197" mass="22977">MGGQVLYTAEPDTHQQQAVALPEHMAPWWMDGNGMQEPHFMTRGVNAFWRRCWRYLLFPLRQSDPLNCSEAMLNLLAWDRGIRRFTNEPLDLYRKRVKYAFVNARDAGETAGFKRIFERLGVGWVGIHERRPGEPWDLITIELSDSNLAQNQTLLQSLIEQYGRTCRRYQFEVTFPIKVQLNHGRFDGSYQIIGASL</sequence>
<protein>
    <submittedName>
        <fullName evidence="1">Phage tail protein</fullName>
    </submittedName>
</protein>
<comment type="caution">
    <text evidence="1">The sequence shown here is derived from an EMBL/GenBank/DDBJ whole genome shotgun (WGS) entry which is preliminary data.</text>
</comment>
<dbReference type="Proteomes" id="UP000242231">
    <property type="component" value="Unassembled WGS sequence"/>
</dbReference>
<dbReference type="AlphaFoldDB" id="A0A2P5TMW1"/>
<accession>A0A2P5TMW1</accession>
<keyword evidence="2" id="KW-1185">Reference proteome</keyword>